<dbReference type="GO" id="GO:0016705">
    <property type="term" value="F:oxidoreductase activity, acting on paired donors, with incorporation or reduction of molecular oxygen"/>
    <property type="evidence" value="ECO:0007669"/>
    <property type="project" value="InterPro"/>
</dbReference>
<dbReference type="RefSeq" id="WP_188550219.1">
    <property type="nucleotide sequence ID" value="NZ_BMFY01000005.1"/>
</dbReference>
<dbReference type="GO" id="GO:0005829">
    <property type="term" value="C:cytosol"/>
    <property type="evidence" value="ECO:0007669"/>
    <property type="project" value="TreeGrafter"/>
</dbReference>
<proteinExistence type="predicted"/>
<name>A0A8J2TXK9_9MICO</name>
<reference evidence="4" key="1">
    <citation type="journal article" date="2014" name="Int. J. Syst. Evol. Microbiol.">
        <title>Complete genome sequence of Corynebacterium casei LMG S-19264T (=DSM 44701T), isolated from a smear-ripened cheese.</title>
        <authorList>
            <consortium name="US DOE Joint Genome Institute (JGI-PGF)"/>
            <person name="Walter F."/>
            <person name="Albersmeier A."/>
            <person name="Kalinowski J."/>
            <person name="Ruckert C."/>
        </authorList>
    </citation>
    <scope>NUCLEOTIDE SEQUENCE</scope>
    <source>
        <strain evidence="4">CGMCC 1.12785</strain>
    </source>
</reference>
<comment type="caution">
    <text evidence="4">The sequence shown here is derived from an EMBL/GenBank/DDBJ whole genome shotgun (WGS) entry which is preliminary data.</text>
</comment>
<evidence type="ECO:0000313" key="5">
    <source>
        <dbReference type="Proteomes" id="UP000616114"/>
    </source>
</evidence>
<evidence type="ECO:0000256" key="2">
    <source>
        <dbReference type="ARBA" id="ARBA00023033"/>
    </source>
</evidence>
<evidence type="ECO:0000256" key="1">
    <source>
        <dbReference type="ARBA" id="ARBA00023002"/>
    </source>
</evidence>
<dbReference type="InterPro" id="IPR011251">
    <property type="entry name" value="Luciferase-like_dom"/>
</dbReference>
<protein>
    <submittedName>
        <fullName evidence="4">Oxidoreductase</fullName>
    </submittedName>
</protein>
<reference evidence="4" key="2">
    <citation type="submission" date="2020-09" db="EMBL/GenBank/DDBJ databases">
        <authorList>
            <person name="Sun Q."/>
            <person name="Zhou Y."/>
        </authorList>
    </citation>
    <scope>NUCLEOTIDE SEQUENCE</scope>
    <source>
        <strain evidence="4">CGMCC 1.12785</strain>
    </source>
</reference>
<dbReference type="SUPFAM" id="SSF51679">
    <property type="entry name" value="Bacterial luciferase-like"/>
    <property type="match status" value="1"/>
</dbReference>
<dbReference type="Proteomes" id="UP000616114">
    <property type="component" value="Unassembled WGS sequence"/>
</dbReference>
<dbReference type="GO" id="GO:0004497">
    <property type="term" value="F:monooxygenase activity"/>
    <property type="evidence" value="ECO:0007669"/>
    <property type="project" value="UniProtKB-KW"/>
</dbReference>
<organism evidence="4 5">
    <name type="scientific">Sediminivirga luteola</name>
    <dbReference type="NCBI Taxonomy" id="1774748"/>
    <lineage>
        <taxon>Bacteria</taxon>
        <taxon>Bacillati</taxon>
        <taxon>Actinomycetota</taxon>
        <taxon>Actinomycetes</taxon>
        <taxon>Micrococcales</taxon>
        <taxon>Brevibacteriaceae</taxon>
        <taxon>Sediminivirga</taxon>
    </lineage>
</organism>
<keyword evidence="5" id="KW-1185">Reference proteome</keyword>
<evidence type="ECO:0000313" key="4">
    <source>
        <dbReference type="EMBL" id="GGA12337.1"/>
    </source>
</evidence>
<evidence type="ECO:0000259" key="3">
    <source>
        <dbReference type="Pfam" id="PF00296"/>
    </source>
</evidence>
<sequence>MARSVEFGLNTFGAVSVDESGASIGHAQSLRNVVEQAVRADELGIDVIGLGEHHRDDFAISAPEVVLAAIAARTGRIRLASAVTVLSSDDPVRVFQRFATVDALSGGRAEVIMGRGSFTESFPLFGYELADYERLFEEKLQLWAEVVKEGPVTWSGTVRAPLDGQHIYPKTGRPAGEPIPTWVGVGGSPESVIRTARHGFGLMLAVIGGEPSRFAPFAGLFKRALREFGQPARPVGVHSPGHIAATDAQAREELWPHYYEQMSRIGAERGWPPPSRAQFESEADAGALFAGSPETVAARIAQTIRDLDLDRFDLKYETGRMPHSQLMSSIELYGTEVIPRVRELLDESDRRR</sequence>
<keyword evidence="1" id="KW-0560">Oxidoreductase</keyword>
<dbReference type="InterPro" id="IPR022290">
    <property type="entry name" value="LLM_Atu2307-like"/>
</dbReference>
<feature type="domain" description="Luciferase-like" evidence="3">
    <location>
        <begin position="12"/>
        <end position="305"/>
    </location>
</feature>
<dbReference type="InterPro" id="IPR036661">
    <property type="entry name" value="Luciferase-like_sf"/>
</dbReference>
<dbReference type="AlphaFoldDB" id="A0A8J2TXK9"/>
<dbReference type="PANTHER" id="PTHR30137:SF8">
    <property type="entry name" value="BLR5498 PROTEIN"/>
    <property type="match status" value="1"/>
</dbReference>
<dbReference type="PANTHER" id="PTHR30137">
    <property type="entry name" value="LUCIFERASE-LIKE MONOOXYGENASE"/>
    <property type="match status" value="1"/>
</dbReference>
<dbReference type="NCBIfam" id="TIGR03858">
    <property type="entry name" value="LLM_2I7G"/>
    <property type="match status" value="1"/>
</dbReference>
<dbReference type="Gene3D" id="3.20.20.30">
    <property type="entry name" value="Luciferase-like domain"/>
    <property type="match status" value="1"/>
</dbReference>
<dbReference type="EMBL" id="BMFY01000005">
    <property type="protein sequence ID" value="GGA12337.1"/>
    <property type="molecule type" value="Genomic_DNA"/>
</dbReference>
<accession>A0A8J2TXK9</accession>
<gene>
    <name evidence="4" type="ORF">GCM10011333_13970</name>
</gene>
<dbReference type="Pfam" id="PF00296">
    <property type="entry name" value="Bac_luciferase"/>
    <property type="match status" value="1"/>
</dbReference>
<keyword evidence="2" id="KW-0503">Monooxygenase</keyword>
<dbReference type="InterPro" id="IPR050766">
    <property type="entry name" value="Bact_Lucif_Oxidored"/>
</dbReference>